<accession>A0ABU1J6X3</accession>
<keyword evidence="4" id="KW-1185">Reference proteome</keyword>
<dbReference type="SUPFAM" id="SSF52821">
    <property type="entry name" value="Rhodanese/Cell cycle control phosphatase"/>
    <property type="match status" value="2"/>
</dbReference>
<dbReference type="SUPFAM" id="SSF56281">
    <property type="entry name" value="Metallo-hydrolase/oxidoreductase"/>
    <property type="match status" value="1"/>
</dbReference>
<dbReference type="PANTHER" id="PTHR43084">
    <property type="entry name" value="PERSULFIDE DIOXYGENASE ETHE1"/>
    <property type="match status" value="1"/>
</dbReference>
<comment type="caution">
    <text evidence="3">The sequence shown here is derived from an EMBL/GenBank/DDBJ whole genome shotgun (WGS) entry which is preliminary data.</text>
</comment>
<dbReference type="InterPro" id="IPR036866">
    <property type="entry name" value="RibonucZ/Hydroxyglut_hydro"/>
</dbReference>
<feature type="domain" description="Rhodanese" evidence="2">
    <location>
        <begin position="382"/>
        <end position="461"/>
    </location>
</feature>
<evidence type="ECO:0000259" key="2">
    <source>
        <dbReference type="PROSITE" id="PS50206"/>
    </source>
</evidence>
<dbReference type="InterPro" id="IPR051682">
    <property type="entry name" value="Mito_Persulfide_Diox"/>
</dbReference>
<dbReference type="InterPro" id="IPR001763">
    <property type="entry name" value="Rhodanese-like_dom"/>
</dbReference>
<keyword evidence="1" id="KW-0479">Metal-binding</keyword>
<dbReference type="EMBL" id="JAVDQF010000001">
    <property type="protein sequence ID" value="MDR6268178.1"/>
    <property type="molecule type" value="Genomic_DNA"/>
</dbReference>
<dbReference type="Gene3D" id="3.40.250.10">
    <property type="entry name" value="Rhodanese-like domain"/>
    <property type="match status" value="2"/>
</dbReference>
<dbReference type="InterPro" id="IPR001279">
    <property type="entry name" value="Metallo-B-lactamas"/>
</dbReference>
<name>A0ABU1J6X3_9MICC</name>
<dbReference type="RefSeq" id="WP_309795667.1">
    <property type="nucleotide sequence ID" value="NZ_BAAAHY010000006.1"/>
</dbReference>
<organism evidence="3 4">
    <name type="scientific">Arthrobacter russicus</name>
    <dbReference type="NCBI Taxonomy" id="172040"/>
    <lineage>
        <taxon>Bacteria</taxon>
        <taxon>Bacillati</taxon>
        <taxon>Actinomycetota</taxon>
        <taxon>Actinomycetes</taxon>
        <taxon>Micrococcales</taxon>
        <taxon>Micrococcaceae</taxon>
        <taxon>Arthrobacter</taxon>
    </lineage>
</organism>
<dbReference type="PROSITE" id="PS50206">
    <property type="entry name" value="RHODANESE_3"/>
    <property type="match status" value="1"/>
</dbReference>
<reference evidence="3 4" key="1">
    <citation type="submission" date="2023-07" db="EMBL/GenBank/DDBJ databases">
        <title>Sequencing the genomes of 1000 actinobacteria strains.</title>
        <authorList>
            <person name="Klenk H.-P."/>
        </authorList>
    </citation>
    <scope>NUCLEOTIDE SEQUENCE [LARGE SCALE GENOMIC DNA]</scope>
    <source>
        <strain evidence="3 4">DSM 14555</strain>
    </source>
</reference>
<dbReference type="SMART" id="SM00450">
    <property type="entry name" value="RHOD"/>
    <property type="match status" value="1"/>
</dbReference>
<dbReference type="Gene3D" id="3.60.15.10">
    <property type="entry name" value="Ribonuclease Z/Hydroxyacylglutathione hydrolase-like"/>
    <property type="match status" value="1"/>
</dbReference>
<dbReference type="GO" id="GO:0004416">
    <property type="term" value="F:hydroxyacylglutathione hydrolase activity"/>
    <property type="evidence" value="ECO:0007669"/>
    <property type="project" value="UniProtKB-EC"/>
</dbReference>
<evidence type="ECO:0000256" key="1">
    <source>
        <dbReference type="ARBA" id="ARBA00022723"/>
    </source>
</evidence>
<keyword evidence="3" id="KW-0378">Hydrolase</keyword>
<protein>
    <submittedName>
        <fullName evidence="3">Hydroxyacylglutathione hydrolase</fullName>
        <ecNumber evidence="3">3.1.2.6</ecNumber>
    </submittedName>
</protein>
<dbReference type="CDD" id="cd07724">
    <property type="entry name" value="POD-like_MBL-fold"/>
    <property type="match status" value="1"/>
</dbReference>
<proteinExistence type="predicted"/>
<dbReference type="InterPro" id="IPR036873">
    <property type="entry name" value="Rhodanese-like_dom_sf"/>
</dbReference>
<evidence type="ECO:0000313" key="4">
    <source>
        <dbReference type="Proteomes" id="UP001185069"/>
    </source>
</evidence>
<dbReference type="EC" id="3.1.2.6" evidence="3"/>
<dbReference type="InterPro" id="IPR044528">
    <property type="entry name" value="POD-like_MBL-fold"/>
</dbReference>
<dbReference type="Proteomes" id="UP001185069">
    <property type="component" value="Unassembled WGS sequence"/>
</dbReference>
<dbReference type="Pfam" id="PF00753">
    <property type="entry name" value="Lactamase_B"/>
    <property type="match status" value="1"/>
</dbReference>
<dbReference type="SMART" id="SM00849">
    <property type="entry name" value="Lactamase_B"/>
    <property type="match status" value="1"/>
</dbReference>
<dbReference type="CDD" id="cd00158">
    <property type="entry name" value="RHOD"/>
    <property type="match status" value="1"/>
</dbReference>
<evidence type="ECO:0000313" key="3">
    <source>
        <dbReference type="EMBL" id="MDR6268178.1"/>
    </source>
</evidence>
<dbReference type="PANTHER" id="PTHR43084:SF1">
    <property type="entry name" value="PERSULFIDE DIOXYGENASE ETHE1, MITOCHONDRIAL"/>
    <property type="match status" value="1"/>
</dbReference>
<gene>
    <name evidence="3" type="ORF">JOE69_000416</name>
</gene>
<dbReference type="Pfam" id="PF00581">
    <property type="entry name" value="Rhodanese"/>
    <property type="match status" value="1"/>
</dbReference>
<sequence>MLLERLYDEDLSQASYFVGCQQAGEAIVIDPRRDIAEYQRLASRNNLRITAVVETHIHADYLSGTRELAAATEAEVYLSGEGGEDWQYAFDGKRLYDGDIITIGNLGLTALHTPGHTPEHLSFLLTDRAVSNQPGYLFSGDFVLVGDLGRPDLLDEAAGGTDTRYEGARQLFCSLREKLLTLPDYVQIYPAHGSGSACGRALGSVPSTTVGYERRFSWWGRHLDADDESQFVIELLAGQADAPAYFGRMKRQNRNGPQVLGPRPELTELDADSVERGLRTGALIFIDSRDPAEVHQGTVCGSLNIPATGKPASYSAWAYDPESEVSELVLLAENREAAKYLRNHLVRVGIDGVRGYVTSLAGLPPCLPETIDPAELDALDYALLLDVRNLSEYQAGTIPGARQLSAGKVLWHQDQLPRAGTIVSFCQGGVRNSVAASTLRRAGHRVVELEGSYAAWLGAQQ</sequence>